<dbReference type="SUPFAM" id="SSF52540">
    <property type="entry name" value="P-loop containing nucleoside triphosphate hydrolases"/>
    <property type="match status" value="1"/>
</dbReference>
<evidence type="ECO:0000256" key="4">
    <source>
        <dbReference type="ARBA" id="ARBA00022840"/>
    </source>
</evidence>
<name>A0A2A9D1P7_9MICO</name>
<evidence type="ECO:0000313" key="7">
    <source>
        <dbReference type="Proteomes" id="UP000224915"/>
    </source>
</evidence>
<comment type="caution">
    <text evidence="6">The sequence shown here is derived from an EMBL/GenBank/DDBJ whole genome shotgun (WGS) entry which is preliminary data.</text>
</comment>
<keyword evidence="4" id="KW-0067">ATP-binding</keyword>
<evidence type="ECO:0000256" key="1">
    <source>
        <dbReference type="ARBA" id="ARBA00005417"/>
    </source>
</evidence>
<dbReference type="PANTHER" id="PTHR43776">
    <property type="entry name" value="TRANSPORT ATP-BINDING PROTEIN"/>
    <property type="match status" value="1"/>
</dbReference>
<evidence type="ECO:0000259" key="5">
    <source>
        <dbReference type="PROSITE" id="PS50893"/>
    </source>
</evidence>
<dbReference type="GO" id="GO:0005524">
    <property type="term" value="F:ATP binding"/>
    <property type="evidence" value="ECO:0007669"/>
    <property type="project" value="UniProtKB-KW"/>
</dbReference>
<dbReference type="GO" id="GO:0016887">
    <property type="term" value="F:ATP hydrolysis activity"/>
    <property type="evidence" value="ECO:0007669"/>
    <property type="project" value="InterPro"/>
</dbReference>
<evidence type="ECO:0000313" key="6">
    <source>
        <dbReference type="EMBL" id="PFG20594.1"/>
    </source>
</evidence>
<dbReference type="SMART" id="SM00382">
    <property type="entry name" value="AAA"/>
    <property type="match status" value="1"/>
</dbReference>
<dbReference type="Pfam" id="PF00005">
    <property type="entry name" value="ABC_tran"/>
    <property type="match status" value="1"/>
</dbReference>
<feature type="domain" description="ABC transporter" evidence="5">
    <location>
        <begin position="9"/>
        <end position="248"/>
    </location>
</feature>
<keyword evidence="2" id="KW-0813">Transport</keyword>
<dbReference type="InterPro" id="IPR003593">
    <property type="entry name" value="AAA+_ATPase"/>
</dbReference>
<dbReference type="Proteomes" id="UP000224915">
    <property type="component" value="Unassembled WGS sequence"/>
</dbReference>
<keyword evidence="3" id="KW-0547">Nucleotide-binding</keyword>
<dbReference type="EMBL" id="PDJD01000001">
    <property type="protein sequence ID" value="PFG20594.1"/>
    <property type="molecule type" value="Genomic_DNA"/>
</dbReference>
<dbReference type="GO" id="GO:0055085">
    <property type="term" value="P:transmembrane transport"/>
    <property type="evidence" value="ECO:0007669"/>
    <property type="project" value="UniProtKB-ARBA"/>
</dbReference>
<sequence>MARDVEVILEARGASFSYDYEEVVSGIDLTLSRPADPVGIVGPSGAGKTTLLHLLLGNRRPTTGTVTYRGHAVARLGRREKKTFAGAVRHVSQYGVPTSDPRLTVLKYLSDALKVARKAGRTHATPIEELLAFVALEEHVIDRRIVTLSGGERQRLALAHALATRPDVMLLDEPLTAIDPGLRAEVLRRLADRAQQMSITMLVVSHDIEAIDRLCPLVHVMADGAFVASGSLRDILADPQHPAVVDLAKAAPLVAQRLR</sequence>
<reference evidence="6 7" key="1">
    <citation type="submission" date="2017-10" db="EMBL/GenBank/DDBJ databases">
        <title>Sequencing the genomes of 1000 actinobacteria strains.</title>
        <authorList>
            <person name="Klenk H.-P."/>
        </authorList>
    </citation>
    <scope>NUCLEOTIDE SEQUENCE [LARGE SCALE GENOMIC DNA]</scope>
    <source>
        <strain evidence="6 7">DSM 21801</strain>
    </source>
</reference>
<organism evidence="6 7">
    <name type="scientific">Serinibacter salmoneus</name>
    <dbReference type="NCBI Taxonomy" id="556530"/>
    <lineage>
        <taxon>Bacteria</taxon>
        <taxon>Bacillati</taxon>
        <taxon>Actinomycetota</taxon>
        <taxon>Actinomycetes</taxon>
        <taxon>Micrococcales</taxon>
        <taxon>Beutenbergiaceae</taxon>
        <taxon>Serinibacter</taxon>
    </lineage>
</organism>
<dbReference type="PANTHER" id="PTHR43776:SF7">
    <property type="entry name" value="D,D-DIPEPTIDE TRANSPORT ATP-BINDING PROTEIN DDPF-RELATED"/>
    <property type="match status" value="1"/>
</dbReference>
<dbReference type="InterPro" id="IPR050319">
    <property type="entry name" value="ABC_transp_ATP-bind"/>
</dbReference>
<keyword evidence="7" id="KW-1185">Reference proteome</keyword>
<comment type="similarity">
    <text evidence="1">Belongs to the ABC transporter superfamily.</text>
</comment>
<accession>A0A2A9D1P7</accession>
<dbReference type="AlphaFoldDB" id="A0A2A9D1P7"/>
<protein>
    <submittedName>
        <fullName evidence="6">ABC-type dipeptide/oligopeptide/nickel transport system ATPase subunit</fullName>
    </submittedName>
</protein>
<evidence type="ECO:0000256" key="2">
    <source>
        <dbReference type="ARBA" id="ARBA00022448"/>
    </source>
</evidence>
<gene>
    <name evidence="6" type="ORF">ATL40_2201</name>
</gene>
<dbReference type="InterPro" id="IPR003439">
    <property type="entry name" value="ABC_transporter-like_ATP-bd"/>
</dbReference>
<dbReference type="InterPro" id="IPR027417">
    <property type="entry name" value="P-loop_NTPase"/>
</dbReference>
<dbReference type="Gene3D" id="3.40.50.300">
    <property type="entry name" value="P-loop containing nucleotide triphosphate hydrolases"/>
    <property type="match status" value="1"/>
</dbReference>
<proteinExistence type="inferred from homology"/>
<dbReference type="RefSeq" id="WP_098469540.1">
    <property type="nucleotide sequence ID" value="NZ_PDJD01000001.1"/>
</dbReference>
<dbReference type="OrthoDB" id="3723992at2"/>
<evidence type="ECO:0000256" key="3">
    <source>
        <dbReference type="ARBA" id="ARBA00022741"/>
    </source>
</evidence>
<dbReference type="PROSITE" id="PS50893">
    <property type="entry name" value="ABC_TRANSPORTER_2"/>
    <property type="match status" value="1"/>
</dbReference>